<keyword evidence="12" id="KW-0808">Transferase</keyword>
<dbReference type="GO" id="GO:0006427">
    <property type="term" value="P:histidyl-tRNA aminoacylation"/>
    <property type="evidence" value="ECO:0007669"/>
    <property type="project" value="TreeGrafter"/>
</dbReference>
<comment type="subunit">
    <text evidence="9">Heteromultimer composed of HisG and HisZ subunits.</text>
</comment>
<evidence type="ECO:0000313" key="12">
    <source>
        <dbReference type="EMBL" id="TCU60599.1"/>
    </source>
</evidence>
<dbReference type="GO" id="GO:0005737">
    <property type="term" value="C:cytoplasm"/>
    <property type="evidence" value="ECO:0007669"/>
    <property type="project" value="UniProtKB-SubCell"/>
</dbReference>
<dbReference type="GO" id="GO:0004821">
    <property type="term" value="F:histidine-tRNA ligase activity"/>
    <property type="evidence" value="ECO:0007669"/>
    <property type="project" value="TreeGrafter"/>
</dbReference>
<comment type="similarity">
    <text evidence="3 9">Belongs to the class-II aminoacyl-tRNA synthetase family. HisZ subfamily.</text>
</comment>
<dbReference type="InterPro" id="IPR004517">
    <property type="entry name" value="HisZ"/>
</dbReference>
<dbReference type="GeneID" id="73794903"/>
<name>A0A4R3TGR2_9FIRM</name>
<evidence type="ECO:0000256" key="7">
    <source>
        <dbReference type="ARBA" id="ARBA00023102"/>
    </source>
</evidence>
<organism evidence="12 13">
    <name type="scientific">Longicatena caecimuris</name>
    <dbReference type="NCBI Taxonomy" id="1796635"/>
    <lineage>
        <taxon>Bacteria</taxon>
        <taxon>Bacillati</taxon>
        <taxon>Bacillota</taxon>
        <taxon>Erysipelotrichia</taxon>
        <taxon>Erysipelotrichales</taxon>
        <taxon>Erysipelotrichaceae</taxon>
        <taxon>Longicatena</taxon>
    </lineage>
</organism>
<dbReference type="GO" id="GO:0140096">
    <property type="term" value="F:catalytic activity, acting on a protein"/>
    <property type="evidence" value="ECO:0007669"/>
    <property type="project" value="UniProtKB-ARBA"/>
</dbReference>
<evidence type="ECO:0000256" key="9">
    <source>
        <dbReference type="HAMAP-Rule" id="MF_00125"/>
    </source>
</evidence>
<dbReference type="NCBIfam" id="TIGR00443">
    <property type="entry name" value="hisZ_biosyn_reg"/>
    <property type="match status" value="1"/>
</dbReference>
<keyword evidence="7 9" id="KW-0368">Histidine biosynthesis</keyword>
<evidence type="ECO:0000313" key="13">
    <source>
        <dbReference type="Proteomes" id="UP000295773"/>
    </source>
</evidence>
<sequence length="376" mass="42858">MKKFAIPEGTRDLILGECSVKKALQKEIEAVFDSYGYKEIITPSIEFYQTYQVGFDNVKDESMYKFFDHNGRILTLRMDMTVPIVRVATTRFKDQKPPFRFQYCANVYKVKESFAGKRNEVTDCGIELLGQSAEESDLEILVCACEVMEKLKQDAYTLELGNINFFHSACSDLHLDEEDIKTLADLIDRKSMSELSSFLESLALSEEVQTFFLQLPWLCGDVEVLKEALPYCFHPKLRAIIAGLKELYDQLKELGYEKHITFDLGKVPHLNYYSGLLFEGFVEGIGTSVLSGGRYDTLAEKFGSPMPAIGFSVKLDYVLPVLEKVATKQPSVRLCYPMKAKVKALQKAKELRKDHIVELLQDEAYEDVCVIKEDVR</sequence>
<evidence type="ECO:0000256" key="2">
    <source>
        <dbReference type="ARBA" id="ARBA00004667"/>
    </source>
</evidence>
<dbReference type="RefSeq" id="WP_008689617.1">
    <property type="nucleotide sequence ID" value="NZ_AP024510.1"/>
</dbReference>
<dbReference type="SUPFAM" id="SSF55681">
    <property type="entry name" value="Class II aaRS and biotin synthetases"/>
    <property type="match status" value="1"/>
</dbReference>
<comment type="function">
    <text evidence="8 9">Required for the first step of histidine biosynthesis. May allow the feedback regulation of ATP phosphoribosyltransferase activity by histidine.</text>
</comment>
<dbReference type="PANTHER" id="PTHR43707:SF6">
    <property type="entry name" value="ATP PHOSPHORIBOSYLTRANSFERASE REGULATORY SUBUNIT"/>
    <property type="match status" value="1"/>
</dbReference>
<evidence type="ECO:0000259" key="11">
    <source>
        <dbReference type="Pfam" id="PF13393"/>
    </source>
</evidence>
<evidence type="ECO:0000256" key="6">
    <source>
        <dbReference type="ARBA" id="ARBA00022605"/>
    </source>
</evidence>
<feature type="binding site" evidence="10">
    <location>
        <position position="127"/>
    </location>
    <ligand>
        <name>L-histidine</name>
        <dbReference type="ChEBI" id="CHEBI:57595"/>
    </ligand>
</feature>
<dbReference type="Pfam" id="PF13393">
    <property type="entry name" value="tRNA-synt_His"/>
    <property type="match status" value="1"/>
</dbReference>
<dbReference type="AlphaFoldDB" id="A0A4R3TGR2"/>
<keyword evidence="12" id="KW-0328">Glycosyltransferase</keyword>
<dbReference type="PIRSF" id="PIRSF001549">
    <property type="entry name" value="His-tRNA_synth"/>
    <property type="match status" value="1"/>
</dbReference>
<accession>A0A4R3TGR2</accession>
<dbReference type="InterPro" id="IPR045864">
    <property type="entry name" value="aa-tRNA-synth_II/BPL/LPL"/>
</dbReference>
<dbReference type="GO" id="GO:0000105">
    <property type="term" value="P:L-histidine biosynthetic process"/>
    <property type="evidence" value="ECO:0007669"/>
    <property type="project" value="UniProtKB-UniRule"/>
</dbReference>
<comment type="pathway">
    <text evidence="2 9">Amino-acid biosynthesis; L-histidine biosynthesis; L-histidine from 5-phospho-alpha-D-ribose 1-diphosphate: step 1/9.</text>
</comment>
<dbReference type="Proteomes" id="UP000295773">
    <property type="component" value="Unassembled WGS sequence"/>
</dbReference>
<keyword evidence="6 9" id="KW-0028">Amino-acid biosynthesis</keyword>
<keyword evidence="5 9" id="KW-0963">Cytoplasm</keyword>
<comment type="caution">
    <text evidence="12">The sequence shown here is derived from an EMBL/GenBank/DDBJ whole genome shotgun (WGS) entry which is preliminary data.</text>
</comment>
<reference evidence="12 13" key="1">
    <citation type="submission" date="2019-03" db="EMBL/GenBank/DDBJ databases">
        <title>Genomic Encyclopedia of Type Strains, Phase IV (KMG-IV): sequencing the most valuable type-strain genomes for metagenomic binning, comparative biology and taxonomic classification.</title>
        <authorList>
            <person name="Goeker M."/>
        </authorList>
    </citation>
    <scope>NUCLEOTIDE SEQUENCE [LARGE SCALE GENOMIC DNA]</scope>
    <source>
        <strain evidence="12 13">DSM 29481</strain>
    </source>
</reference>
<dbReference type="GO" id="GO:0016757">
    <property type="term" value="F:glycosyltransferase activity"/>
    <property type="evidence" value="ECO:0007669"/>
    <property type="project" value="UniProtKB-KW"/>
</dbReference>
<evidence type="ECO:0000256" key="3">
    <source>
        <dbReference type="ARBA" id="ARBA00005539"/>
    </source>
</evidence>
<evidence type="ECO:0000256" key="10">
    <source>
        <dbReference type="PIRSR" id="PIRSR001549-1"/>
    </source>
</evidence>
<feature type="binding site" evidence="10">
    <location>
        <begin position="79"/>
        <end position="81"/>
    </location>
    <ligand>
        <name>L-histidine</name>
        <dbReference type="ChEBI" id="CHEBI:57595"/>
    </ligand>
</feature>
<protein>
    <recommendedName>
        <fullName evidence="4 9">ATP phosphoribosyltransferase regulatory subunit</fullName>
    </recommendedName>
</protein>
<dbReference type="HAMAP" id="MF_00125">
    <property type="entry name" value="HisZ"/>
    <property type="match status" value="1"/>
</dbReference>
<dbReference type="CDD" id="cd00773">
    <property type="entry name" value="HisRS-like_core"/>
    <property type="match status" value="1"/>
</dbReference>
<feature type="binding site" evidence="10">
    <location>
        <begin position="272"/>
        <end position="273"/>
    </location>
    <ligand>
        <name>L-histidine</name>
        <dbReference type="ChEBI" id="CHEBI:57595"/>
    </ligand>
</feature>
<evidence type="ECO:0000256" key="4">
    <source>
        <dbReference type="ARBA" id="ARBA00020397"/>
    </source>
</evidence>
<keyword evidence="13" id="KW-1185">Reference proteome</keyword>
<dbReference type="InterPro" id="IPR004516">
    <property type="entry name" value="HisRS/HisZ"/>
</dbReference>
<dbReference type="EMBL" id="SMBP01000006">
    <property type="protein sequence ID" value="TCU60599.1"/>
    <property type="molecule type" value="Genomic_DNA"/>
</dbReference>
<comment type="subcellular location">
    <subcellularLocation>
        <location evidence="1 9">Cytoplasm</location>
    </subcellularLocation>
</comment>
<proteinExistence type="inferred from homology"/>
<gene>
    <name evidence="9" type="primary">hisZ</name>
    <name evidence="12" type="ORF">EDD61_106108</name>
</gene>
<feature type="domain" description="Class II Histidinyl-tRNA synthetase (HisRS)-like catalytic core" evidence="11">
    <location>
        <begin position="9"/>
        <end position="316"/>
    </location>
</feature>
<dbReference type="PANTHER" id="PTHR43707">
    <property type="entry name" value="HISTIDYL-TRNA SYNTHETASE"/>
    <property type="match status" value="1"/>
</dbReference>
<evidence type="ECO:0000256" key="5">
    <source>
        <dbReference type="ARBA" id="ARBA00022490"/>
    </source>
</evidence>
<dbReference type="UniPathway" id="UPA00031">
    <property type="reaction ID" value="UER00006"/>
</dbReference>
<evidence type="ECO:0000256" key="1">
    <source>
        <dbReference type="ARBA" id="ARBA00004496"/>
    </source>
</evidence>
<evidence type="ECO:0000256" key="8">
    <source>
        <dbReference type="ARBA" id="ARBA00025246"/>
    </source>
</evidence>
<dbReference type="InterPro" id="IPR041715">
    <property type="entry name" value="HisRS-like_core"/>
</dbReference>
<dbReference type="Gene3D" id="3.30.930.10">
    <property type="entry name" value="Bira Bifunctional Protein, Domain 2"/>
    <property type="match status" value="1"/>
</dbReference>
<comment type="miscellaneous">
    <text evidence="9">This function is generally fulfilled by the C-terminal part of HisG, which is missing in some bacteria such as this one.</text>
</comment>